<dbReference type="Proteomes" id="UP000222788">
    <property type="component" value="Unassembled WGS sequence"/>
</dbReference>
<keyword evidence="2" id="KW-1185">Reference proteome</keyword>
<gene>
    <name evidence="1" type="ORF">CFIMG_003424RAa</name>
</gene>
<dbReference type="AlphaFoldDB" id="A0A2C5XAK5"/>
<sequence length="296" mass="33416">MSDDPLFDIDGTERHDEYLLKKIQVPADITPSNSSFELSCLNIQPSCATAKSINTDPTASLDDNDGNNNADNFNLWIPTPSLFNMQHVVTSYQRAFQLPASPQLFVPPKSLRNPKVVFERPEELLNRDPGRLLYCRPGHPLEIYPQIRKRHPGFEAADPNYCLGAALDIKCDDVYEPPPGSITTRRFTQGELIGIRHIIAYIDSLDWTFEATTLVLDTLLKHLPLPKYYNEFEPVRKYGWKIMNAGILTAADVSDMTTPEFLCMVAFSRLPSWNIMTVLVDDLPLADRLSTMLESA</sequence>
<dbReference type="EMBL" id="APWK03000021">
    <property type="protein sequence ID" value="PHH54725.1"/>
    <property type="molecule type" value="Genomic_DNA"/>
</dbReference>
<name>A0A2C5XAK5_9PEZI</name>
<evidence type="ECO:0000313" key="1">
    <source>
        <dbReference type="EMBL" id="PHH54725.1"/>
    </source>
</evidence>
<organism evidence="1 2">
    <name type="scientific">Ceratocystis fimbriata CBS 114723</name>
    <dbReference type="NCBI Taxonomy" id="1035309"/>
    <lineage>
        <taxon>Eukaryota</taxon>
        <taxon>Fungi</taxon>
        <taxon>Dikarya</taxon>
        <taxon>Ascomycota</taxon>
        <taxon>Pezizomycotina</taxon>
        <taxon>Sordariomycetes</taxon>
        <taxon>Hypocreomycetidae</taxon>
        <taxon>Microascales</taxon>
        <taxon>Ceratocystidaceae</taxon>
        <taxon>Ceratocystis</taxon>
    </lineage>
</organism>
<comment type="caution">
    <text evidence="1">The sequence shown here is derived from an EMBL/GenBank/DDBJ whole genome shotgun (WGS) entry which is preliminary data.</text>
</comment>
<reference evidence="1 2" key="1">
    <citation type="journal article" date="2013" name="Fungal Biol.">
        <title>Analysis of microsatellite markers in the genome of the plant pathogen Ceratocystis fimbriata.</title>
        <authorList>
            <person name="Simpson M.C."/>
            <person name="Wilken P.M."/>
            <person name="Coetzee M.P."/>
            <person name="Wingfield M.J."/>
            <person name="Wingfield B.D."/>
        </authorList>
    </citation>
    <scope>NUCLEOTIDE SEQUENCE [LARGE SCALE GENOMIC DNA]</scope>
    <source>
        <strain evidence="1 2">CBS 114723</strain>
    </source>
</reference>
<proteinExistence type="predicted"/>
<accession>A0A2C5XAK5</accession>
<evidence type="ECO:0000313" key="2">
    <source>
        <dbReference type="Proteomes" id="UP000222788"/>
    </source>
</evidence>
<protein>
    <submittedName>
        <fullName evidence="1">Uncharacterized protein</fullName>
    </submittedName>
</protein>
<reference evidence="1 2" key="2">
    <citation type="journal article" date="2013" name="IMA Fungus">
        <title>IMA Genome-F 1: Ceratocystis fimbriata: Draft nuclear genome sequence for the plant pathogen, Ceratocystis fimbriata.</title>
        <authorList>
            <person name="Wilken P.M."/>
            <person name="Steenkamp E.T."/>
            <person name="Wingfield M.J."/>
            <person name="de Beer Z.W."/>
            <person name="Wingfield B.D."/>
        </authorList>
    </citation>
    <scope>NUCLEOTIDE SEQUENCE [LARGE SCALE GENOMIC DNA]</scope>
    <source>
        <strain evidence="1 2">CBS 114723</strain>
    </source>
</reference>